<dbReference type="Pfam" id="PF00433">
    <property type="entry name" value="Pkinase_C"/>
    <property type="match status" value="1"/>
</dbReference>
<dbReference type="GO" id="GO:0005524">
    <property type="term" value="F:ATP binding"/>
    <property type="evidence" value="ECO:0007669"/>
    <property type="project" value="UniProtKB-UniRule"/>
</dbReference>
<evidence type="ECO:0000256" key="7">
    <source>
        <dbReference type="ARBA" id="ARBA00022737"/>
    </source>
</evidence>
<dbReference type="EC" id="2.7.11.1" evidence="3"/>
<keyword evidence="18" id="KW-1185">Reference proteome</keyword>
<keyword evidence="8 14" id="KW-0547">Nucleotide-binding</keyword>
<dbReference type="GO" id="GO:0004674">
    <property type="term" value="F:protein serine/threonine kinase activity"/>
    <property type="evidence" value="ECO:0007669"/>
    <property type="project" value="UniProtKB-KW"/>
</dbReference>
<dbReference type="PANTHER" id="PTHR24351">
    <property type="entry name" value="RIBOSOMAL PROTEIN S6 KINASE"/>
    <property type="match status" value="1"/>
</dbReference>
<dbReference type="PROSITE" id="PS00107">
    <property type="entry name" value="PROTEIN_KINASE_ATP"/>
    <property type="match status" value="1"/>
</dbReference>
<keyword evidence="5" id="KW-0597">Phosphoprotein</keyword>
<evidence type="ECO:0000256" key="12">
    <source>
        <dbReference type="ARBA" id="ARBA00048679"/>
    </source>
</evidence>
<evidence type="ECO:0000256" key="1">
    <source>
        <dbReference type="ARBA" id="ARBA00001946"/>
    </source>
</evidence>
<dbReference type="FunFam" id="1.10.510.10:FF:000157">
    <property type="entry name" value="Ribosomal protein S6 kinase"/>
    <property type="match status" value="1"/>
</dbReference>
<keyword evidence="10 14" id="KW-0067">ATP-binding</keyword>
<dbReference type="InterPro" id="IPR000719">
    <property type="entry name" value="Prot_kinase_dom"/>
</dbReference>
<dbReference type="InterPro" id="IPR008271">
    <property type="entry name" value="Ser/Thr_kinase_AS"/>
</dbReference>
<name>A0A669CFT9_ORENI</name>
<feature type="active site" description="Proton acceptor" evidence="13">
    <location>
        <position position="132"/>
    </location>
</feature>
<feature type="domain" description="Protein kinase" evidence="16">
    <location>
        <begin position="286"/>
        <end position="560"/>
    </location>
</feature>
<dbReference type="PROSITE" id="PS50011">
    <property type="entry name" value="PROTEIN_KINASE_DOM"/>
    <property type="match status" value="2"/>
</dbReference>
<dbReference type="Proteomes" id="UP000005207">
    <property type="component" value="Linkage group LG10"/>
</dbReference>
<comment type="catalytic activity">
    <reaction evidence="11">
        <text>L-threonyl-[protein] + ATP = O-phospho-L-threonyl-[protein] + ADP + H(+)</text>
        <dbReference type="Rhea" id="RHEA:46608"/>
        <dbReference type="Rhea" id="RHEA-COMP:11060"/>
        <dbReference type="Rhea" id="RHEA-COMP:11605"/>
        <dbReference type="ChEBI" id="CHEBI:15378"/>
        <dbReference type="ChEBI" id="CHEBI:30013"/>
        <dbReference type="ChEBI" id="CHEBI:30616"/>
        <dbReference type="ChEBI" id="CHEBI:61977"/>
        <dbReference type="ChEBI" id="CHEBI:456216"/>
        <dbReference type="EC" id="2.7.11.1"/>
    </reaction>
</comment>
<evidence type="ECO:0000256" key="2">
    <source>
        <dbReference type="ARBA" id="ARBA00009804"/>
    </source>
</evidence>
<comment type="similarity">
    <text evidence="2">Belongs to the protein kinase superfamily. AGC Ser/Thr protein kinase family. S6 kinase subfamily.</text>
</comment>
<dbReference type="InterPro" id="IPR017441">
    <property type="entry name" value="Protein_kinase_ATP_BS"/>
</dbReference>
<dbReference type="GO" id="GO:0035556">
    <property type="term" value="P:intracellular signal transduction"/>
    <property type="evidence" value="ECO:0007669"/>
    <property type="project" value="InterPro"/>
</dbReference>
<evidence type="ECO:0000259" key="16">
    <source>
        <dbReference type="PROSITE" id="PS50011"/>
    </source>
</evidence>
<dbReference type="SUPFAM" id="SSF56112">
    <property type="entry name" value="Protein kinase-like (PK-like)"/>
    <property type="match status" value="2"/>
</dbReference>
<dbReference type="PIRSF" id="PIRSF000606">
    <property type="entry name" value="Ribsml_S6_kin_2"/>
    <property type="match status" value="1"/>
</dbReference>
<reference evidence="17" key="3">
    <citation type="submission" date="2025-09" db="UniProtKB">
        <authorList>
            <consortium name="Ensembl"/>
        </authorList>
    </citation>
    <scope>IDENTIFICATION</scope>
</reference>
<sequence length="610" mass="68483">MENFELLKVLGTGAYGKVFLVRKNSGHDVGQLYAMKVLKKAAIVQKAKTTEHTRTERQVLEHIRQSPFLVTLHYAFQTQSKLHLILDYVSGGEMFTHLYQRDHFPEEAVRIYIGEIILALEHLHKLGIVYRDIKLENILLDSDGHVVLTDFGLSKEFLEEDKGRTYSFCGTIEYMAPEIIRGKSGHGKSVDWWSLGILMFELLTGASPFTLEGERNSQSEVSKRILRCDPPFPSMIGPIAQDLLKKLLVKDPHKRLGSGPRGAEDIKAHPFFKVRSQKKVSSPFKPELKSELDVGNFAEEFTGMDPVYSPASTPPSTDRLFQICVSVSILYCITVPLEHKEIAALKQCESHPNIVKLYDIFTDQYHTYLVMELLRGGELLERIKRKKLFGEAEASQLLQSLVSAVSFMHEAGVVHRDLKPENVLFADEGEDSVLKVIDFGFARLCPAGSAPLQTPCFTLQYAAPELFESAGYDKSCDLWSLGVILYTMLSGQVPFQSEQRGMTSSYAADIMQKIKEGDFSLDGEPWKGVSEDAKELVKGLLTVDPESRLKLSDLKENSWLQGGASMSTTPLCTPDVLESSGPTVRTYVNATYKVIDWYEKLLKGLRKNLK</sequence>
<proteinExistence type="inferred from homology"/>
<protein>
    <recommendedName>
        <fullName evidence="3">non-specific serine/threonine protein kinase</fullName>
        <ecNumber evidence="3">2.7.11.1</ecNumber>
    </recommendedName>
</protein>
<keyword evidence="7" id="KW-0677">Repeat</keyword>
<organism evidence="17 18">
    <name type="scientific">Oreochromis niloticus</name>
    <name type="common">Nile tilapia</name>
    <name type="synonym">Tilapia nilotica</name>
    <dbReference type="NCBI Taxonomy" id="8128"/>
    <lineage>
        <taxon>Eukaryota</taxon>
        <taxon>Metazoa</taxon>
        <taxon>Chordata</taxon>
        <taxon>Craniata</taxon>
        <taxon>Vertebrata</taxon>
        <taxon>Euteleostomi</taxon>
        <taxon>Actinopterygii</taxon>
        <taxon>Neopterygii</taxon>
        <taxon>Teleostei</taxon>
        <taxon>Neoteleostei</taxon>
        <taxon>Acanthomorphata</taxon>
        <taxon>Ovalentaria</taxon>
        <taxon>Cichlomorphae</taxon>
        <taxon>Cichliformes</taxon>
        <taxon>Cichlidae</taxon>
        <taxon>African cichlids</taxon>
        <taxon>Pseudocrenilabrinae</taxon>
        <taxon>Oreochromini</taxon>
        <taxon>Oreochromis</taxon>
    </lineage>
</organism>
<gene>
    <name evidence="17" type="primary">RPS6KA4</name>
    <name evidence="17" type="synonym">rps6ka4</name>
</gene>
<evidence type="ECO:0000256" key="10">
    <source>
        <dbReference type="ARBA" id="ARBA00022840"/>
    </source>
</evidence>
<dbReference type="InterPro" id="IPR011009">
    <property type="entry name" value="Kinase-like_dom_sf"/>
</dbReference>
<evidence type="ECO:0000256" key="5">
    <source>
        <dbReference type="ARBA" id="ARBA00022553"/>
    </source>
</evidence>
<feature type="binding site" evidence="14">
    <location>
        <begin position="10"/>
        <end position="18"/>
    </location>
    <ligand>
        <name>ATP</name>
        <dbReference type="ChEBI" id="CHEBI:30616"/>
    </ligand>
</feature>
<accession>A0A669CFT9</accession>
<dbReference type="FunFam" id="3.30.200.20:FF:000686">
    <property type="entry name" value="Ribosomal protein S6 kinase"/>
    <property type="match status" value="1"/>
</dbReference>
<dbReference type="InterPro" id="IPR016239">
    <property type="entry name" value="Ribosomal_S6_kinase_II"/>
</dbReference>
<evidence type="ECO:0000256" key="13">
    <source>
        <dbReference type="PIRSR" id="PIRSR000606-50"/>
    </source>
</evidence>
<evidence type="ECO:0000313" key="18">
    <source>
        <dbReference type="Proteomes" id="UP000005207"/>
    </source>
</evidence>
<evidence type="ECO:0000256" key="14">
    <source>
        <dbReference type="PIRSR" id="PIRSR000606-51"/>
    </source>
</evidence>
<dbReference type="Pfam" id="PF00069">
    <property type="entry name" value="Pkinase"/>
    <property type="match status" value="2"/>
</dbReference>
<dbReference type="GO" id="GO:0000287">
    <property type="term" value="F:magnesium ion binding"/>
    <property type="evidence" value="ECO:0007669"/>
    <property type="project" value="InterPro"/>
</dbReference>
<dbReference type="GeneTree" id="ENSGT00940000161083"/>
<feature type="domain" description="Protein kinase" evidence="16">
    <location>
        <begin position="4"/>
        <end position="272"/>
    </location>
</feature>
<dbReference type="SMART" id="SM00220">
    <property type="entry name" value="S_TKc"/>
    <property type="match status" value="2"/>
</dbReference>
<dbReference type="InterPro" id="IPR017892">
    <property type="entry name" value="Pkinase_C"/>
</dbReference>
<dbReference type="Gene3D" id="3.30.200.20">
    <property type="entry name" value="Phosphorylase Kinase, domain 1"/>
    <property type="match status" value="2"/>
</dbReference>
<feature type="binding site" evidence="14 15">
    <location>
        <position position="36"/>
    </location>
    <ligand>
        <name>ATP</name>
        <dbReference type="ChEBI" id="CHEBI:30616"/>
    </ligand>
</feature>
<evidence type="ECO:0000256" key="9">
    <source>
        <dbReference type="ARBA" id="ARBA00022777"/>
    </source>
</evidence>
<feature type="active site" description="Proton acceptor" evidence="13">
    <location>
        <position position="417"/>
    </location>
</feature>
<comment type="catalytic activity">
    <reaction evidence="12">
        <text>L-seryl-[protein] + ATP = O-phospho-L-seryl-[protein] + ADP + H(+)</text>
        <dbReference type="Rhea" id="RHEA:17989"/>
        <dbReference type="Rhea" id="RHEA-COMP:9863"/>
        <dbReference type="Rhea" id="RHEA-COMP:11604"/>
        <dbReference type="ChEBI" id="CHEBI:15378"/>
        <dbReference type="ChEBI" id="CHEBI:29999"/>
        <dbReference type="ChEBI" id="CHEBI:30616"/>
        <dbReference type="ChEBI" id="CHEBI:83421"/>
        <dbReference type="ChEBI" id="CHEBI:456216"/>
        <dbReference type="EC" id="2.7.11.1"/>
    </reaction>
</comment>
<dbReference type="Ensembl" id="ENSONIT00000047722.1">
    <property type="protein sequence ID" value="ENSONIP00000045422.1"/>
    <property type="gene ID" value="ENSONIG00000001731.2"/>
</dbReference>
<keyword evidence="4" id="KW-0723">Serine/threonine-protein kinase</keyword>
<evidence type="ECO:0000256" key="8">
    <source>
        <dbReference type="ARBA" id="ARBA00022741"/>
    </source>
</evidence>
<evidence type="ECO:0000256" key="6">
    <source>
        <dbReference type="ARBA" id="ARBA00022679"/>
    </source>
</evidence>
<dbReference type="AlphaFoldDB" id="A0A669CFT9"/>
<reference evidence="18" key="1">
    <citation type="submission" date="2012-01" db="EMBL/GenBank/DDBJ databases">
        <title>The Genome Sequence of Oreochromis niloticus (Nile Tilapia).</title>
        <authorList>
            <consortium name="Broad Institute Genome Assembly Team"/>
            <consortium name="Broad Institute Sequencing Platform"/>
            <person name="Di Palma F."/>
            <person name="Johnson J."/>
            <person name="Lander E.S."/>
            <person name="Lindblad-Toh K."/>
        </authorList>
    </citation>
    <scope>NUCLEOTIDE SEQUENCE [LARGE SCALE GENOMIC DNA]</scope>
</reference>
<evidence type="ECO:0000256" key="3">
    <source>
        <dbReference type="ARBA" id="ARBA00012513"/>
    </source>
</evidence>
<evidence type="ECO:0000313" key="17">
    <source>
        <dbReference type="Ensembl" id="ENSONIP00000045422.1"/>
    </source>
</evidence>
<keyword evidence="9" id="KW-0418">Kinase</keyword>
<dbReference type="PROSITE" id="PS00108">
    <property type="entry name" value="PROTEIN_KINASE_ST"/>
    <property type="match status" value="2"/>
</dbReference>
<evidence type="ECO:0000256" key="11">
    <source>
        <dbReference type="ARBA" id="ARBA00047899"/>
    </source>
</evidence>
<dbReference type="FunFam" id="1.10.510.10:FF:000109">
    <property type="entry name" value="Ribosomal protein S6 kinase"/>
    <property type="match status" value="1"/>
</dbReference>
<dbReference type="Gene3D" id="1.10.510.10">
    <property type="entry name" value="Transferase(Phosphotransferase) domain 1"/>
    <property type="match status" value="2"/>
</dbReference>
<keyword evidence="6" id="KW-0808">Transferase</keyword>
<reference evidence="17" key="2">
    <citation type="submission" date="2025-08" db="UniProtKB">
        <authorList>
            <consortium name="Ensembl"/>
        </authorList>
    </citation>
    <scope>IDENTIFICATION</scope>
</reference>
<comment type="cofactor">
    <cofactor evidence="1">
        <name>Mg(2+)</name>
        <dbReference type="ChEBI" id="CHEBI:18420"/>
    </cofactor>
</comment>
<evidence type="ECO:0000256" key="15">
    <source>
        <dbReference type="PROSITE-ProRule" id="PRU10141"/>
    </source>
</evidence>
<evidence type="ECO:0000256" key="4">
    <source>
        <dbReference type="ARBA" id="ARBA00022527"/>
    </source>
</evidence>